<feature type="domain" description="AMP-binding enzyme C-terminal" evidence="5">
    <location>
        <begin position="373"/>
        <end position="433"/>
    </location>
</feature>
<comment type="similarity">
    <text evidence="1">Belongs to the ATP-dependent AMP-binding enzyme family.</text>
</comment>
<dbReference type="PANTHER" id="PTHR43201:SF5">
    <property type="entry name" value="MEDIUM-CHAIN ACYL-COA LIGASE ACSF2, MITOCHONDRIAL"/>
    <property type="match status" value="1"/>
</dbReference>
<dbReference type="SUPFAM" id="SSF56801">
    <property type="entry name" value="Acetyl-CoA synthetase-like"/>
    <property type="match status" value="1"/>
</dbReference>
<keyword evidence="2" id="KW-0436">Ligase</keyword>
<accession>A0ABP4W9B6</accession>
<dbReference type="InterPro" id="IPR042099">
    <property type="entry name" value="ANL_N_sf"/>
</dbReference>
<evidence type="ECO:0000313" key="7">
    <source>
        <dbReference type="Proteomes" id="UP001501057"/>
    </source>
</evidence>
<feature type="region of interest" description="Disordered" evidence="3">
    <location>
        <begin position="424"/>
        <end position="455"/>
    </location>
</feature>
<reference evidence="7" key="1">
    <citation type="journal article" date="2019" name="Int. J. Syst. Evol. Microbiol.">
        <title>The Global Catalogue of Microorganisms (GCM) 10K type strain sequencing project: providing services to taxonomists for standard genome sequencing and annotation.</title>
        <authorList>
            <consortium name="The Broad Institute Genomics Platform"/>
            <consortium name="The Broad Institute Genome Sequencing Center for Infectious Disease"/>
            <person name="Wu L."/>
            <person name="Ma J."/>
        </authorList>
    </citation>
    <scope>NUCLEOTIDE SEQUENCE [LARGE SCALE GENOMIC DNA]</scope>
    <source>
        <strain evidence="7">JCM 13518</strain>
    </source>
</reference>
<feature type="domain" description="AMP-dependent synthetase/ligase" evidence="4">
    <location>
        <begin position="138"/>
        <end position="332"/>
    </location>
</feature>
<dbReference type="RefSeq" id="WP_344202863.1">
    <property type="nucleotide sequence ID" value="NZ_BAAAME010000005.1"/>
</dbReference>
<sequence length="455" mass="48833">MPSPSSSAVPIGRAFTLLAEREPDRPAVTVGQRVVTRAELESLGNRLARTWAAEGVGVDDLVTVSLPNGLDLVLACVAAWKLGATPQPLSPRLPAAERLRLLTAIDPRLVVDAPVEIGTRDDAPLPDAVAASWKAPTSSGSTGVPKLLRDPNPSTVDPDAVVAPFVPRDVVQLVAGPLFHAAPFTYAMRGLMKGHELVVLPRFDAGEALAAIERHRVGWTMLVPATMARIWRHPERARTDVSSLHSVMHMAARCPEPLKRGWIDWLGPERVVEVYAGTEAQGITMIRGDEWLDRPGSVGRPVAGSRFRAVRADGSDCAPGEVGELVMQRDGGLPGWHSLSDAGWVDAGGYVFVADRLDDAITVGGVIVHPADVEAVVDTHPDVRSSVAVGRPDAELGEVVHVVAESQADPDELLAWVRARLDPEKRPRTLETTAEPLRDDTGKTRRARHRPAAGR</sequence>
<feature type="compositionally biased region" description="Basic residues" evidence="3">
    <location>
        <begin position="444"/>
        <end position="455"/>
    </location>
</feature>
<evidence type="ECO:0000259" key="5">
    <source>
        <dbReference type="Pfam" id="PF13193"/>
    </source>
</evidence>
<evidence type="ECO:0000259" key="4">
    <source>
        <dbReference type="Pfam" id="PF00501"/>
    </source>
</evidence>
<gene>
    <name evidence="6" type="ORF">GCM10009710_28800</name>
</gene>
<dbReference type="InterPro" id="IPR025110">
    <property type="entry name" value="AMP-bd_C"/>
</dbReference>
<dbReference type="EMBL" id="BAAAME010000005">
    <property type="protein sequence ID" value="GAA1746919.1"/>
    <property type="molecule type" value="Genomic_DNA"/>
</dbReference>
<keyword evidence="7" id="KW-1185">Reference proteome</keyword>
<dbReference type="Pfam" id="PF13193">
    <property type="entry name" value="AMP-binding_C"/>
    <property type="match status" value="1"/>
</dbReference>
<dbReference type="Gene3D" id="3.40.50.12780">
    <property type="entry name" value="N-terminal domain of ligase-like"/>
    <property type="match status" value="1"/>
</dbReference>
<feature type="domain" description="AMP-dependent synthetase/ligase" evidence="4">
    <location>
        <begin position="19"/>
        <end position="111"/>
    </location>
</feature>
<evidence type="ECO:0000256" key="1">
    <source>
        <dbReference type="ARBA" id="ARBA00006432"/>
    </source>
</evidence>
<proteinExistence type="inferred from homology"/>
<organism evidence="6 7">
    <name type="scientific">Aeromicrobium alkaliterrae</name>
    <dbReference type="NCBI Taxonomy" id="302168"/>
    <lineage>
        <taxon>Bacteria</taxon>
        <taxon>Bacillati</taxon>
        <taxon>Actinomycetota</taxon>
        <taxon>Actinomycetes</taxon>
        <taxon>Propionibacteriales</taxon>
        <taxon>Nocardioidaceae</taxon>
        <taxon>Aeromicrobium</taxon>
    </lineage>
</organism>
<name>A0ABP4W9B6_9ACTN</name>
<evidence type="ECO:0000256" key="3">
    <source>
        <dbReference type="SAM" id="MobiDB-lite"/>
    </source>
</evidence>
<dbReference type="PANTHER" id="PTHR43201">
    <property type="entry name" value="ACYL-COA SYNTHETASE"/>
    <property type="match status" value="1"/>
</dbReference>
<dbReference type="Gene3D" id="3.30.300.30">
    <property type="match status" value="1"/>
</dbReference>
<dbReference type="InterPro" id="IPR045851">
    <property type="entry name" value="AMP-bd_C_sf"/>
</dbReference>
<dbReference type="Pfam" id="PF00501">
    <property type="entry name" value="AMP-binding"/>
    <property type="match status" value="2"/>
</dbReference>
<evidence type="ECO:0000256" key="2">
    <source>
        <dbReference type="ARBA" id="ARBA00022598"/>
    </source>
</evidence>
<evidence type="ECO:0000313" key="6">
    <source>
        <dbReference type="EMBL" id="GAA1746919.1"/>
    </source>
</evidence>
<protein>
    <submittedName>
        <fullName evidence="6">AMP-binding protein</fullName>
    </submittedName>
</protein>
<dbReference type="InterPro" id="IPR000873">
    <property type="entry name" value="AMP-dep_synth/lig_dom"/>
</dbReference>
<comment type="caution">
    <text evidence="6">The sequence shown here is derived from an EMBL/GenBank/DDBJ whole genome shotgun (WGS) entry which is preliminary data.</text>
</comment>
<dbReference type="Proteomes" id="UP001501057">
    <property type="component" value="Unassembled WGS sequence"/>
</dbReference>